<evidence type="ECO:0000259" key="4">
    <source>
        <dbReference type="PROSITE" id="PS50109"/>
    </source>
</evidence>
<dbReference type="Gene3D" id="3.30.565.10">
    <property type="entry name" value="Histidine kinase-like ATPase, C-terminal domain"/>
    <property type="match status" value="1"/>
</dbReference>
<dbReference type="Proteomes" id="UP000199041">
    <property type="component" value="Unassembled WGS sequence"/>
</dbReference>
<dbReference type="InterPro" id="IPR036890">
    <property type="entry name" value="HATPase_C_sf"/>
</dbReference>
<feature type="domain" description="Histidine kinase" evidence="4">
    <location>
        <begin position="812"/>
        <end position="1022"/>
    </location>
</feature>
<feature type="transmembrane region" description="Helical" evidence="2">
    <location>
        <begin position="744"/>
        <end position="764"/>
    </location>
</feature>
<evidence type="ECO:0000256" key="2">
    <source>
        <dbReference type="SAM" id="Phobius"/>
    </source>
</evidence>
<dbReference type="OrthoDB" id="8676692at2"/>
<feature type="signal peptide" evidence="3">
    <location>
        <begin position="1"/>
        <end position="31"/>
    </location>
</feature>
<keyword evidence="2" id="KW-1133">Transmembrane helix</keyword>
<keyword evidence="5" id="KW-0418">Kinase</keyword>
<dbReference type="RefSeq" id="WP_091398235.1">
    <property type="nucleotide sequence ID" value="NZ_FNQY01000012.1"/>
</dbReference>
<organism evidence="5 6">
    <name type="scientific">Arachidicoccus rhizosphaerae</name>
    <dbReference type="NCBI Taxonomy" id="551991"/>
    <lineage>
        <taxon>Bacteria</taxon>
        <taxon>Pseudomonadati</taxon>
        <taxon>Bacteroidota</taxon>
        <taxon>Chitinophagia</taxon>
        <taxon>Chitinophagales</taxon>
        <taxon>Chitinophagaceae</taxon>
        <taxon>Arachidicoccus</taxon>
    </lineage>
</organism>
<dbReference type="EMBL" id="FNQY01000012">
    <property type="protein sequence ID" value="SEA26995.1"/>
    <property type="molecule type" value="Genomic_DNA"/>
</dbReference>
<keyword evidence="5" id="KW-0808">Transferase</keyword>
<dbReference type="PANTHER" id="PTHR43547:SF2">
    <property type="entry name" value="HYBRID SIGNAL TRANSDUCTION HISTIDINE KINASE C"/>
    <property type="match status" value="1"/>
</dbReference>
<dbReference type="SUPFAM" id="SSF47384">
    <property type="entry name" value="Homodimeric domain of signal transducing histidine kinase"/>
    <property type="match status" value="1"/>
</dbReference>
<keyword evidence="1" id="KW-0597">Phosphoprotein</keyword>
<evidence type="ECO:0000256" key="3">
    <source>
        <dbReference type="SAM" id="SignalP"/>
    </source>
</evidence>
<dbReference type="InterPro" id="IPR003594">
    <property type="entry name" value="HATPase_dom"/>
</dbReference>
<dbReference type="InterPro" id="IPR005467">
    <property type="entry name" value="His_kinase_dom"/>
</dbReference>
<keyword evidence="6" id="KW-1185">Reference proteome</keyword>
<dbReference type="InterPro" id="IPR015943">
    <property type="entry name" value="WD40/YVTN_repeat-like_dom_sf"/>
</dbReference>
<name>A0A1H3ZTQ0_9BACT</name>
<feature type="chain" id="PRO_5011771076" evidence="3">
    <location>
        <begin position="32"/>
        <end position="1026"/>
    </location>
</feature>
<dbReference type="SUPFAM" id="SSF55874">
    <property type="entry name" value="ATPase domain of HSP90 chaperone/DNA topoisomerase II/histidine kinase"/>
    <property type="match status" value="1"/>
</dbReference>
<evidence type="ECO:0000313" key="5">
    <source>
        <dbReference type="EMBL" id="SEA26995.1"/>
    </source>
</evidence>
<accession>A0A1H3ZTQ0</accession>
<keyword evidence="3" id="KW-0732">Signal</keyword>
<proteinExistence type="predicted"/>
<dbReference type="InterPro" id="IPR036097">
    <property type="entry name" value="HisK_dim/P_sf"/>
</dbReference>
<sequence length="1026" mass="117363">MAFPIHFGSTRTRRRVLAALLFFFVISSSFAQSSDYIIRHYTTNDGLLQNSVLHIEFDHNSYCWIATEAGLTRFDNKEFSGYNATNIPGLKDNRIRRLCITLQGQLYAKNLHEQEITISTENSAFASRPVILSKVSPYYFPKSGYATANDQIEILWDSLKKTVAVPLIRSHYATSTGDTYLTFRSQLFQILPQGSQMLKNWPQAPVQTVPVGPYLLQVWESHKAAVWKGGKLLFETTIRGDLPANTSFIENDSKLHWSPAGTFVFAQGDLFRIQVSDSTVSAKKVLSHLPMKAVSCVNYRPRSNIYYLGTLTDGLYIAKVSPFHYPQLSGTNKNNSTYAIGKTSKDELIVNNTVIPKNGPSYGVKFSEYTFRAFVDKSDWFYFQNAFDLYRYNSVSHQMPKIMKLDENLASILKENTSEDLLVCTRQSLTKLSISGPEPKILWQKQLPIPYNAESVNKMYPLNGNHYLLLTTSGIRWYNIQNNTSEKQILDSIAMYSFYRDRKNRYWFSGDGYGIFLYVDNKIFPLPKSKFDKLSSVIDFIDDGRGNFWLPTNNGLYSVEIEKLAAYIQLKTNNLFLYTINNLDGLRTNEFNGAVPSYQWLSDSTLALASMNGLVEFKPKSLRPNYPGNNIFIDDFWVDSVKIMPKSLKNPIRLSPDFNLMKLKIGSPYYGNPQNNHLEYAIHRAGTPVQWEALPVDGILTVNNLPSGSYIINFRNKEGSQNAENQQLNISFDVIPHFYNTWEFYLSVIVLIILICFVIFRWRLRRLEKDKQRIEAIVIQRTKDLEKTTRQLQISEKALQQSNKQKEQIITMVLHDLRSPLRFLKTVTNGIMHKFQEEISTSLSDSLQKLNGSAVSLWEFTDRFFTWAVTQKQDFKIQESEFELQEVFNLVASFYMDIVMLNNNRLQIEATSLICHTDKNILMLILRNLVDNANKNTFGGIISLRATADQKQNHIIITDQGSGMLPEQIQMFQTGDGGNEAHSNKHIGSQVIYQMLLKINGQITINTSEKGTTFTISLKKRAASHL</sequence>
<dbReference type="STRING" id="551991.SAMN05192529_11228"/>
<dbReference type="PROSITE" id="PS50109">
    <property type="entry name" value="HIS_KIN"/>
    <property type="match status" value="1"/>
</dbReference>
<dbReference type="Gene3D" id="1.10.287.130">
    <property type="match status" value="1"/>
</dbReference>
<dbReference type="InterPro" id="IPR013783">
    <property type="entry name" value="Ig-like_fold"/>
</dbReference>
<evidence type="ECO:0000256" key="1">
    <source>
        <dbReference type="ARBA" id="ARBA00022553"/>
    </source>
</evidence>
<dbReference type="Gene3D" id="2.130.10.10">
    <property type="entry name" value="YVTN repeat-like/Quinoprotein amine dehydrogenase"/>
    <property type="match status" value="2"/>
</dbReference>
<dbReference type="PANTHER" id="PTHR43547">
    <property type="entry name" value="TWO-COMPONENT HISTIDINE KINASE"/>
    <property type="match status" value="1"/>
</dbReference>
<evidence type="ECO:0000313" key="6">
    <source>
        <dbReference type="Proteomes" id="UP000199041"/>
    </source>
</evidence>
<reference evidence="5 6" key="1">
    <citation type="submission" date="2016-10" db="EMBL/GenBank/DDBJ databases">
        <authorList>
            <person name="de Groot N.N."/>
        </authorList>
    </citation>
    <scope>NUCLEOTIDE SEQUENCE [LARGE SCALE GENOMIC DNA]</scope>
    <source>
        <strain evidence="5 6">Vu-144</strain>
    </source>
</reference>
<dbReference type="GO" id="GO:0000155">
    <property type="term" value="F:phosphorelay sensor kinase activity"/>
    <property type="evidence" value="ECO:0007669"/>
    <property type="project" value="InterPro"/>
</dbReference>
<keyword evidence="2" id="KW-0812">Transmembrane</keyword>
<protein>
    <submittedName>
        <fullName evidence="5">Signal transduction histidine kinase</fullName>
    </submittedName>
</protein>
<gene>
    <name evidence="5" type="ORF">SAMN05192529_11228</name>
</gene>
<dbReference type="Gene3D" id="2.60.40.10">
    <property type="entry name" value="Immunoglobulins"/>
    <property type="match status" value="1"/>
</dbReference>
<keyword evidence="2" id="KW-0472">Membrane</keyword>
<dbReference type="SMART" id="SM00387">
    <property type="entry name" value="HATPase_c"/>
    <property type="match status" value="1"/>
</dbReference>
<dbReference type="AlphaFoldDB" id="A0A1H3ZTQ0"/>
<dbReference type="Pfam" id="PF02518">
    <property type="entry name" value="HATPase_c"/>
    <property type="match status" value="1"/>
</dbReference>